<organism evidence="1 2">
    <name type="scientific">Candidatus Eisenbergiella merdipullorum</name>
    <dbReference type="NCBI Taxonomy" id="2838553"/>
    <lineage>
        <taxon>Bacteria</taxon>
        <taxon>Bacillati</taxon>
        <taxon>Bacillota</taxon>
        <taxon>Clostridia</taxon>
        <taxon>Lachnospirales</taxon>
        <taxon>Lachnospiraceae</taxon>
        <taxon>Eisenbergiella</taxon>
    </lineage>
</organism>
<reference evidence="1" key="1">
    <citation type="journal article" date="2021" name="PeerJ">
        <title>Extensive microbial diversity within the chicken gut microbiome revealed by metagenomics and culture.</title>
        <authorList>
            <person name="Gilroy R."/>
            <person name="Ravi A."/>
            <person name="Getino M."/>
            <person name="Pursley I."/>
            <person name="Horton D.L."/>
            <person name="Alikhan N.F."/>
            <person name="Baker D."/>
            <person name="Gharbi K."/>
            <person name="Hall N."/>
            <person name="Watson M."/>
            <person name="Adriaenssens E.M."/>
            <person name="Foster-Nyarko E."/>
            <person name="Jarju S."/>
            <person name="Secka A."/>
            <person name="Antonio M."/>
            <person name="Oren A."/>
            <person name="Chaudhuri R.R."/>
            <person name="La Ragione R."/>
            <person name="Hildebrand F."/>
            <person name="Pallen M.J."/>
        </authorList>
    </citation>
    <scope>NUCLEOTIDE SEQUENCE</scope>
    <source>
        <strain evidence="1">CHK179-7159</strain>
    </source>
</reference>
<accession>A0A9D2KZB6</accession>
<dbReference type="InterPro" id="IPR014710">
    <property type="entry name" value="RmlC-like_jellyroll"/>
</dbReference>
<sequence length="133" mass="15276">MKEIQVSDIREDGFHPAVCFEKWKVAFLNSASMWEEENLTYLQKHDLSDEVFILLEGECTLILSGEEIPSKLYAVRLEKGKVYNVPKGTWHSHVLGKKTRVIVVENSDTALENSPKVPLPCPVRLAEMEYREK</sequence>
<dbReference type="Proteomes" id="UP000886858">
    <property type="component" value="Unassembled WGS sequence"/>
</dbReference>
<dbReference type="Gene3D" id="2.60.120.10">
    <property type="entry name" value="Jelly Rolls"/>
    <property type="match status" value="1"/>
</dbReference>
<reference evidence="1" key="2">
    <citation type="submission" date="2021-04" db="EMBL/GenBank/DDBJ databases">
        <authorList>
            <person name="Gilroy R."/>
        </authorList>
    </citation>
    <scope>NUCLEOTIDE SEQUENCE</scope>
    <source>
        <strain evidence="1">CHK179-7159</strain>
    </source>
</reference>
<evidence type="ECO:0000313" key="2">
    <source>
        <dbReference type="Proteomes" id="UP000886858"/>
    </source>
</evidence>
<evidence type="ECO:0000313" key="1">
    <source>
        <dbReference type="EMBL" id="HJA93417.1"/>
    </source>
</evidence>
<dbReference type="AlphaFoldDB" id="A0A9D2KZB6"/>
<gene>
    <name evidence="1" type="ORF">H9717_09955</name>
</gene>
<dbReference type="SUPFAM" id="SSF51182">
    <property type="entry name" value="RmlC-like cupins"/>
    <property type="match status" value="1"/>
</dbReference>
<dbReference type="InterPro" id="IPR011051">
    <property type="entry name" value="RmlC_Cupin_sf"/>
</dbReference>
<proteinExistence type="predicted"/>
<name>A0A9D2KZB6_9FIRM</name>
<dbReference type="EMBL" id="DWYY01000110">
    <property type="protein sequence ID" value="HJA93417.1"/>
    <property type="molecule type" value="Genomic_DNA"/>
</dbReference>
<protein>
    <submittedName>
        <fullName evidence="1">Cupin domain-containing protein</fullName>
    </submittedName>
</protein>
<comment type="caution">
    <text evidence="1">The sequence shown here is derived from an EMBL/GenBank/DDBJ whole genome shotgun (WGS) entry which is preliminary data.</text>
</comment>